<dbReference type="EMBL" id="CALLCH030000012">
    <property type="protein sequence ID" value="CAI4215484.1"/>
    <property type="molecule type" value="Genomic_DNA"/>
</dbReference>
<comment type="catalytic activity">
    <reaction evidence="2">
        <text>a 1,2-diacyl-sn-glycero-3-phospho-(1D-myo-inositol-4,5-bisphosphate) + H2O = 1D-myo-inositol 1,4,5-trisphosphate + a 1,2-diacyl-sn-glycerol + H(+)</text>
        <dbReference type="Rhea" id="RHEA:33179"/>
        <dbReference type="ChEBI" id="CHEBI:15377"/>
        <dbReference type="ChEBI" id="CHEBI:15378"/>
        <dbReference type="ChEBI" id="CHEBI:17815"/>
        <dbReference type="ChEBI" id="CHEBI:58456"/>
        <dbReference type="ChEBI" id="CHEBI:203600"/>
        <dbReference type="EC" id="3.1.4.11"/>
    </reaction>
</comment>
<feature type="domain" description="PI-PLC Y-box" evidence="4">
    <location>
        <begin position="278"/>
        <end position="396"/>
    </location>
</feature>
<dbReference type="GO" id="GO:0004435">
    <property type="term" value="F:phosphatidylinositol-4,5-bisphosphate phospholipase C activity"/>
    <property type="evidence" value="ECO:0007669"/>
    <property type="project" value="UniProtKB-EC"/>
</dbReference>
<evidence type="ECO:0000256" key="1">
    <source>
        <dbReference type="ARBA" id="ARBA00023224"/>
    </source>
</evidence>
<dbReference type="Gene3D" id="2.60.40.150">
    <property type="entry name" value="C2 domain"/>
    <property type="match status" value="1"/>
</dbReference>
<keyword evidence="2" id="KW-0442">Lipid degradation</keyword>
<sequence length="531" mass="58951">MSETQNLTNRLGGMNPFSKHRKHRDEDDVGDDMSFDAVAGGGHSAQIIDAKKHSLRVSNALKSFLEHTPALASLLTKSHIRVPASVVDRSFPLQDYFISSSHNTYLMAHQLYGSSNVDAYKVALRAGSRCVEIDAWDHDDNKDEPKVTHGFTLVSNIAFRTVCEAIRDAVDEETAEAARTGGPLLPPSAPVEKDHEGTLYDAAKHIRLRDLGCKVVVIVEHHLQDERPDSDSSSSSDSSSDSSEDEEEKRAREEYKKKKKKTKNDKDSKEDGAIIPELAALGVYAQSVKPGNNSWFDPGELINAPHHHLINVSESGLRQHLPGHRHRIGTHNSKHLMRVYPKGTRISSNNLKPVPFWGIGAQICAMNWQKFDASMQINEALFSGTEGYVLKPAALREGAVGGAAGAGTRKKKLRLHAAGATDVPSRNKDDANDVRPYLSCVMVHPDDLKNEPPKRKTSAYKQRKLDLLRRGENPPASQPIWDEVLEWEYDDNELVFLRMLVKSDDSFARNPILGVASVRLFILVKFDIEDA</sequence>
<dbReference type="SMART" id="SM00148">
    <property type="entry name" value="PLCXc"/>
    <property type="match status" value="1"/>
</dbReference>
<dbReference type="InterPro" id="IPR001711">
    <property type="entry name" value="PLipase_C_Pinositol-sp_Y"/>
</dbReference>
<dbReference type="GO" id="GO:0051209">
    <property type="term" value="P:release of sequestered calcium ion into cytosol"/>
    <property type="evidence" value="ECO:0007669"/>
    <property type="project" value="TreeGrafter"/>
</dbReference>
<name>A0A9P1MBE8_9PEZI</name>
<dbReference type="OrthoDB" id="269822at2759"/>
<accession>A0A9P1MBE8</accession>
<feature type="region of interest" description="Disordered" evidence="3">
    <location>
        <begin position="1"/>
        <end position="31"/>
    </location>
</feature>
<dbReference type="PRINTS" id="PR00390">
    <property type="entry name" value="PHPHLIPASEC"/>
</dbReference>
<keyword evidence="1" id="KW-0807">Transducer</keyword>
<dbReference type="GO" id="GO:0016042">
    <property type="term" value="P:lipid catabolic process"/>
    <property type="evidence" value="ECO:0007669"/>
    <property type="project" value="UniProtKB-KW"/>
</dbReference>
<reference evidence="5" key="1">
    <citation type="submission" date="2022-11" db="EMBL/GenBank/DDBJ databases">
        <authorList>
            <person name="Scott C."/>
            <person name="Bruce N."/>
        </authorList>
    </citation>
    <scope>NUCLEOTIDE SEQUENCE</scope>
</reference>
<evidence type="ECO:0000313" key="5">
    <source>
        <dbReference type="EMBL" id="CAI4215484.1"/>
    </source>
</evidence>
<dbReference type="PANTHER" id="PTHR10336:SF169">
    <property type="entry name" value="PHOSPHOINOSITIDE PHOSPHOLIPASE C"/>
    <property type="match status" value="1"/>
</dbReference>
<dbReference type="SMART" id="SM00149">
    <property type="entry name" value="PLCYc"/>
    <property type="match status" value="1"/>
</dbReference>
<dbReference type="Pfam" id="PF00387">
    <property type="entry name" value="PI-PLC-Y"/>
    <property type="match status" value="1"/>
</dbReference>
<evidence type="ECO:0000313" key="6">
    <source>
        <dbReference type="Proteomes" id="UP000838763"/>
    </source>
</evidence>
<feature type="region of interest" description="Disordered" evidence="3">
    <location>
        <begin position="224"/>
        <end position="269"/>
    </location>
</feature>
<dbReference type="InterPro" id="IPR000008">
    <property type="entry name" value="C2_dom"/>
</dbReference>
<dbReference type="Pfam" id="PF00388">
    <property type="entry name" value="PI-PLC-X"/>
    <property type="match status" value="1"/>
</dbReference>
<dbReference type="GO" id="GO:0048015">
    <property type="term" value="P:phosphatidylinositol-mediated signaling"/>
    <property type="evidence" value="ECO:0007669"/>
    <property type="project" value="TreeGrafter"/>
</dbReference>
<dbReference type="SUPFAM" id="SSF49562">
    <property type="entry name" value="C2 domain (Calcium/lipid-binding domain, CaLB)"/>
    <property type="match status" value="1"/>
</dbReference>
<organism evidence="5 6">
    <name type="scientific">Parascedosporium putredinis</name>
    <dbReference type="NCBI Taxonomy" id="1442378"/>
    <lineage>
        <taxon>Eukaryota</taxon>
        <taxon>Fungi</taxon>
        <taxon>Dikarya</taxon>
        <taxon>Ascomycota</taxon>
        <taxon>Pezizomycotina</taxon>
        <taxon>Sordariomycetes</taxon>
        <taxon>Hypocreomycetidae</taxon>
        <taxon>Microascales</taxon>
        <taxon>Microascaceae</taxon>
        <taxon>Parascedosporium</taxon>
    </lineage>
</organism>
<keyword evidence="6" id="KW-1185">Reference proteome</keyword>
<gene>
    <name evidence="5" type="ORF">PPNO1_LOCUS5195</name>
</gene>
<feature type="region of interest" description="Disordered" evidence="3">
    <location>
        <begin position="174"/>
        <end position="193"/>
    </location>
</feature>
<dbReference type="PANTHER" id="PTHR10336">
    <property type="entry name" value="PHOSPHOINOSITIDE-SPECIFIC PHOSPHOLIPASE C FAMILY PROTEIN"/>
    <property type="match status" value="1"/>
</dbReference>
<evidence type="ECO:0000259" key="4">
    <source>
        <dbReference type="PROSITE" id="PS50008"/>
    </source>
</evidence>
<dbReference type="InterPro" id="IPR035892">
    <property type="entry name" value="C2_domain_sf"/>
</dbReference>
<dbReference type="Pfam" id="PF00168">
    <property type="entry name" value="C2"/>
    <property type="match status" value="1"/>
</dbReference>
<evidence type="ECO:0000256" key="2">
    <source>
        <dbReference type="RuleBase" id="RU361133"/>
    </source>
</evidence>
<dbReference type="InterPro" id="IPR001192">
    <property type="entry name" value="PI-PLC_fam"/>
</dbReference>
<dbReference type="Proteomes" id="UP000838763">
    <property type="component" value="Unassembled WGS sequence"/>
</dbReference>
<proteinExistence type="predicted"/>
<comment type="caution">
    <text evidence="5">The sequence shown here is derived from an EMBL/GenBank/DDBJ whole genome shotgun (WGS) entry which is preliminary data.</text>
</comment>
<dbReference type="InterPro" id="IPR000909">
    <property type="entry name" value="PLipase_C_PInositol-sp_X_dom"/>
</dbReference>
<dbReference type="PROSITE" id="PS50007">
    <property type="entry name" value="PIPLC_X_DOMAIN"/>
    <property type="match status" value="1"/>
</dbReference>
<dbReference type="SUPFAM" id="SSF51695">
    <property type="entry name" value="PLC-like phosphodiesterases"/>
    <property type="match status" value="1"/>
</dbReference>
<evidence type="ECO:0000256" key="3">
    <source>
        <dbReference type="SAM" id="MobiDB-lite"/>
    </source>
</evidence>
<keyword evidence="2" id="KW-0443">Lipid metabolism</keyword>
<keyword evidence="2" id="KW-0378">Hydrolase</keyword>
<feature type="compositionally biased region" description="Low complexity" evidence="3">
    <location>
        <begin position="231"/>
        <end position="241"/>
    </location>
</feature>
<protein>
    <recommendedName>
        <fullName evidence="2">Phosphoinositide phospholipase C</fullName>
        <ecNumber evidence="2">3.1.4.11</ecNumber>
    </recommendedName>
</protein>
<dbReference type="EC" id="3.1.4.11" evidence="2"/>
<dbReference type="InterPro" id="IPR017946">
    <property type="entry name" value="PLC-like_Pdiesterase_TIM-brl"/>
</dbReference>
<dbReference type="Gene3D" id="3.20.20.190">
    <property type="entry name" value="Phosphatidylinositol (PI) phosphodiesterase"/>
    <property type="match status" value="1"/>
</dbReference>
<dbReference type="AlphaFoldDB" id="A0A9P1MBE8"/>
<dbReference type="PROSITE" id="PS50008">
    <property type="entry name" value="PIPLC_Y_DOMAIN"/>
    <property type="match status" value="1"/>
</dbReference>